<organism evidence="1 2">
    <name type="scientific">Aquilegia coerulea</name>
    <name type="common">Rocky mountain columbine</name>
    <dbReference type="NCBI Taxonomy" id="218851"/>
    <lineage>
        <taxon>Eukaryota</taxon>
        <taxon>Viridiplantae</taxon>
        <taxon>Streptophyta</taxon>
        <taxon>Embryophyta</taxon>
        <taxon>Tracheophyta</taxon>
        <taxon>Spermatophyta</taxon>
        <taxon>Magnoliopsida</taxon>
        <taxon>Ranunculales</taxon>
        <taxon>Ranunculaceae</taxon>
        <taxon>Thalictroideae</taxon>
        <taxon>Aquilegia</taxon>
    </lineage>
</organism>
<dbReference type="AlphaFoldDB" id="A0A2G5EUM3"/>
<accession>A0A2G5EUM3</accession>
<gene>
    <name evidence="1" type="ORF">AQUCO_00400373v1</name>
</gene>
<name>A0A2G5EUM3_AQUCA</name>
<reference evidence="1 2" key="1">
    <citation type="submission" date="2017-09" db="EMBL/GenBank/DDBJ databases">
        <title>WGS assembly of Aquilegia coerulea Goldsmith.</title>
        <authorList>
            <person name="Hodges S."/>
            <person name="Kramer E."/>
            <person name="Nordborg M."/>
            <person name="Tomkins J."/>
            <person name="Borevitz J."/>
            <person name="Derieg N."/>
            <person name="Yan J."/>
            <person name="Mihaltcheva S."/>
            <person name="Hayes R.D."/>
            <person name="Rokhsar D."/>
        </authorList>
    </citation>
    <scope>NUCLEOTIDE SEQUENCE [LARGE SCALE GENOMIC DNA]</scope>
    <source>
        <strain evidence="2">cv. Goldsmith</strain>
    </source>
</reference>
<protein>
    <submittedName>
        <fullName evidence="1">Uncharacterized protein</fullName>
    </submittedName>
</protein>
<dbReference type="EMBL" id="KZ305021">
    <property type="protein sequence ID" value="PIA59448.1"/>
    <property type="molecule type" value="Genomic_DNA"/>
</dbReference>
<evidence type="ECO:0000313" key="1">
    <source>
        <dbReference type="EMBL" id="PIA59448.1"/>
    </source>
</evidence>
<dbReference type="Proteomes" id="UP000230069">
    <property type="component" value="Unassembled WGS sequence"/>
</dbReference>
<sequence length="110" mass="12925">MLWFFRSGHLLRDGSKLQEMMLILAFCFPVHNNELTVCLAVEPKNAKIILNGLYNFLRYTCETISLFSRMTSLRKGVQMSKQQRLDSLRTPPWDCLDQVKIIFCTDQFIF</sequence>
<keyword evidence="2" id="KW-1185">Reference proteome</keyword>
<evidence type="ECO:0000313" key="2">
    <source>
        <dbReference type="Proteomes" id="UP000230069"/>
    </source>
</evidence>
<dbReference type="InParanoid" id="A0A2G5EUM3"/>
<proteinExistence type="predicted"/>